<dbReference type="OrthoDB" id="21390at2"/>
<dbReference type="Pfam" id="PF23544">
    <property type="entry name" value="AtuA_ferredoxin"/>
    <property type="match status" value="1"/>
</dbReference>
<dbReference type="Proteomes" id="UP000468638">
    <property type="component" value="Unassembled WGS sequence"/>
</dbReference>
<comment type="caution">
    <text evidence="2">The sequence shown here is derived from an EMBL/GenBank/DDBJ whole genome shotgun (WGS) entry which is preliminary data.</text>
</comment>
<dbReference type="AlphaFoldDB" id="A0A6I4ZS85"/>
<dbReference type="PANTHER" id="PTHR47708">
    <property type="match status" value="1"/>
</dbReference>
<evidence type="ECO:0000313" key="2">
    <source>
        <dbReference type="EMBL" id="MYL32084.1"/>
    </source>
</evidence>
<dbReference type="InterPro" id="IPR056362">
    <property type="entry name" value="AtuA-like_ferredoxin_dom"/>
</dbReference>
<accession>A0A6I4ZS85</accession>
<dbReference type="EMBL" id="WMEQ01000001">
    <property type="protein sequence ID" value="MYL32084.1"/>
    <property type="molecule type" value="Genomic_DNA"/>
</dbReference>
<organism evidence="2 3">
    <name type="scientific">Pontibacillus yanchengensis</name>
    <dbReference type="NCBI Taxonomy" id="462910"/>
    <lineage>
        <taxon>Bacteria</taxon>
        <taxon>Bacillati</taxon>
        <taxon>Bacillota</taxon>
        <taxon>Bacilli</taxon>
        <taxon>Bacillales</taxon>
        <taxon>Bacillaceae</taxon>
        <taxon>Pontibacillus</taxon>
    </lineage>
</organism>
<feature type="domain" description="AtuA-like ferredoxin-fold" evidence="1">
    <location>
        <begin position="4"/>
        <end position="103"/>
    </location>
</feature>
<gene>
    <name evidence="2" type="ORF">GLW05_00505</name>
</gene>
<proteinExistence type="predicted"/>
<evidence type="ECO:0000259" key="1">
    <source>
        <dbReference type="Pfam" id="PF23544"/>
    </source>
</evidence>
<reference evidence="2 3" key="1">
    <citation type="submission" date="2019-11" db="EMBL/GenBank/DDBJ databases">
        <title>Genome sequences of 17 halophilic strains isolated from different environments.</title>
        <authorList>
            <person name="Furrow R.E."/>
        </authorList>
    </citation>
    <scope>NUCLEOTIDE SEQUENCE [LARGE SCALE GENOMIC DNA]</scope>
    <source>
        <strain evidence="2 3">22514_16_FS</strain>
    </source>
</reference>
<sequence>MPNVQLKEIARARSGDKGNTVNIGLIAKDQAWYDTLVHQVTSKRVSEHFDGLVEGEVTRYELPNIHALNFVCTEALGGGGSSSLRLDNLGKCFASNLLRLEVKVEKNKVD</sequence>
<evidence type="ECO:0000313" key="3">
    <source>
        <dbReference type="Proteomes" id="UP000468638"/>
    </source>
</evidence>
<dbReference type="PANTHER" id="PTHR47708:SF2">
    <property type="entry name" value="SI:CH73-132F6.5"/>
    <property type="match status" value="1"/>
</dbReference>
<dbReference type="RefSeq" id="WP_160847404.1">
    <property type="nucleotide sequence ID" value="NZ_WMEQ01000001.1"/>
</dbReference>
<name>A0A6I4ZS85_9BACI</name>
<protein>
    <recommendedName>
        <fullName evidence="1">AtuA-like ferredoxin-fold domain-containing protein</fullName>
    </recommendedName>
</protein>